<sequence length="140" mass="15847">MTSGIQYQIIPLADREHNNKVASLLENKYKTAIQKRVTLNERFGVLEKGYALQATDPIVTKKGADVFFVVHDKNLISKKEFIENYVAKNPNTRAHEVEVEEDKENAPSKKSAQNTTSVAKKEITTDEYLLDITKSILKPI</sequence>
<dbReference type="EMBL" id="WUAV01000003">
    <property type="protein sequence ID" value="KAF1761742.1"/>
    <property type="molecule type" value="Genomic_DNA"/>
</dbReference>
<dbReference type="CTD" id="9807481"/>
<name>A0A6A5H5N0_CAERE</name>
<proteinExistence type="predicted"/>
<feature type="compositionally biased region" description="Polar residues" evidence="1">
    <location>
        <begin position="108"/>
        <end position="118"/>
    </location>
</feature>
<comment type="caution">
    <text evidence="2">The sequence shown here is derived from an EMBL/GenBank/DDBJ whole genome shotgun (WGS) entry which is preliminary data.</text>
</comment>
<accession>A0A6A5H5N0</accession>
<dbReference type="GO" id="GO:0034518">
    <property type="term" value="C:RNA cap binding complex"/>
    <property type="evidence" value="ECO:0007669"/>
    <property type="project" value="EnsemblMetazoa"/>
</dbReference>
<reference evidence="2 3" key="1">
    <citation type="submission" date="2019-12" db="EMBL/GenBank/DDBJ databases">
        <title>Chromosome-level assembly of the Caenorhabditis remanei genome.</title>
        <authorList>
            <person name="Teterina A.A."/>
            <person name="Willis J.H."/>
            <person name="Phillips P.C."/>
        </authorList>
    </citation>
    <scope>NUCLEOTIDE SEQUENCE [LARGE SCALE GENOMIC DNA]</scope>
    <source>
        <strain evidence="2 3">PX506</strain>
        <tissue evidence="2">Whole organism</tissue>
    </source>
</reference>
<dbReference type="KEGG" id="crq:GCK72_009998"/>
<dbReference type="GO" id="GO:0048471">
    <property type="term" value="C:perinuclear region of cytoplasm"/>
    <property type="evidence" value="ECO:0007669"/>
    <property type="project" value="EnsemblMetazoa"/>
</dbReference>
<feature type="region of interest" description="Disordered" evidence="1">
    <location>
        <begin position="93"/>
        <end position="119"/>
    </location>
</feature>
<dbReference type="GeneID" id="9807481"/>
<evidence type="ECO:0000256" key="1">
    <source>
        <dbReference type="SAM" id="MobiDB-lite"/>
    </source>
</evidence>
<protein>
    <submittedName>
        <fullName evidence="2">Uncharacterized protein</fullName>
    </submittedName>
</protein>
<dbReference type="AlphaFoldDB" id="A0A6A5H5N0"/>
<dbReference type="Proteomes" id="UP000483820">
    <property type="component" value="Chromosome III"/>
</dbReference>
<evidence type="ECO:0000313" key="3">
    <source>
        <dbReference type="Proteomes" id="UP000483820"/>
    </source>
</evidence>
<organism evidence="2 3">
    <name type="scientific">Caenorhabditis remanei</name>
    <name type="common">Caenorhabditis vulgaris</name>
    <dbReference type="NCBI Taxonomy" id="31234"/>
    <lineage>
        <taxon>Eukaryota</taxon>
        <taxon>Metazoa</taxon>
        <taxon>Ecdysozoa</taxon>
        <taxon>Nematoda</taxon>
        <taxon>Chromadorea</taxon>
        <taxon>Rhabditida</taxon>
        <taxon>Rhabditina</taxon>
        <taxon>Rhabditomorpha</taxon>
        <taxon>Rhabditoidea</taxon>
        <taxon>Rhabditidae</taxon>
        <taxon>Peloderinae</taxon>
        <taxon>Caenorhabditis</taxon>
    </lineage>
</organism>
<dbReference type="GO" id="GO:0051781">
    <property type="term" value="P:positive regulation of cell division"/>
    <property type="evidence" value="ECO:0007669"/>
    <property type="project" value="EnsemblMetazoa"/>
</dbReference>
<gene>
    <name evidence="2" type="ORF">GCK72_009998</name>
</gene>
<dbReference type="GO" id="GO:0005634">
    <property type="term" value="C:nucleus"/>
    <property type="evidence" value="ECO:0007669"/>
    <property type="project" value="EnsemblMetazoa"/>
</dbReference>
<evidence type="ECO:0000313" key="2">
    <source>
        <dbReference type="EMBL" id="KAF1761742.1"/>
    </source>
</evidence>
<dbReference type="GO" id="GO:0051984">
    <property type="term" value="P:positive regulation of chromosome segregation"/>
    <property type="evidence" value="ECO:0007669"/>
    <property type="project" value="EnsemblMetazoa"/>
</dbReference>
<dbReference type="RefSeq" id="XP_003106012.2">
    <property type="nucleotide sequence ID" value="XM_003105964.2"/>
</dbReference>